<feature type="transmembrane region" description="Helical" evidence="2">
    <location>
        <begin position="78"/>
        <end position="97"/>
    </location>
</feature>
<feature type="region of interest" description="Disordered" evidence="1">
    <location>
        <begin position="1"/>
        <end position="51"/>
    </location>
</feature>
<reference evidence="3" key="1">
    <citation type="journal article" date="2014" name="Front. Microbiol.">
        <title>High frequency of phylogenetically diverse reductive dehalogenase-homologous genes in deep subseafloor sedimentary metagenomes.</title>
        <authorList>
            <person name="Kawai M."/>
            <person name="Futagami T."/>
            <person name="Toyoda A."/>
            <person name="Takaki Y."/>
            <person name="Nishi S."/>
            <person name="Hori S."/>
            <person name="Arai W."/>
            <person name="Tsubouchi T."/>
            <person name="Morono Y."/>
            <person name="Uchiyama I."/>
            <person name="Ito T."/>
            <person name="Fujiyama A."/>
            <person name="Inagaki F."/>
            <person name="Takami H."/>
        </authorList>
    </citation>
    <scope>NUCLEOTIDE SEQUENCE</scope>
    <source>
        <strain evidence="3">Expedition CK06-06</strain>
    </source>
</reference>
<dbReference type="EMBL" id="BARW01027349">
    <property type="protein sequence ID" value="GAJ15008.1"/>
    <property type="molecule type" value="Genomic_DNA"/>
</dbReference>
<keyword evidence="2" id="KW-0812">Transmembrane</keyword>
<feature type="compositionally biased region" description="Basic residues" evidence="1">
    <location>
        <begin position="1"/>
        <end position="15"/>
    </location>
</feature>
<gene>
    <name evidence="3" type="ORF">S12H4_44393</name>
</gene>
<sequence length="143" mass="16220">MRDHFRKQRQRRYNHSKPFTPRPISIIQQPRVTNDTPIRNNNSGGSNQPPTFNYNIFNTAPKVDSQPKSQNKTKTKDFDLGLFLILTAIVGVFMWIYDSGFRSVTSELIQKGLGQLTLIDSATAGLLGVLVIVLIIYLVSKRK</sequence>
<evidence type="ECO:0000256" key="2">
    <source>
        <dbReference type="SAM" id="Phobius"/>
    </source>
</evidence>
<protein>
    <submittedName>
        <fullName evidence="3">Uncharacterized protein</fullName>
    </submittedName>
</protein>
<evidence type="ECO:0000313" key="3">
    <source>
        <dbReference type="EMBL" id="GAJ15008.1"/>
    </source>
</evidence>
<dbReference type="AlphaFoldDB" id="X1UBX7"/>
<feature type="compositionally biased region" description="Polar residues" evidence="1">
    <location>
        <begin position="26"/>
        <end position="51"/>
    </location>
</feature>
<feature type="transmembrane region" description="Helical" evidence="2">
    <location>
        <begin position="117"/>
        <end position="139"/>
    </location>
</feature>
<proteinExistence type="predicted"/>
<keyword evidence="2" id="KW-0472">Membrane</keyword>
<accession>X1UBX7</accession>
<evidence type="ECO:0000256" key="1">
    <source>
        <dbReference type="SAM" id="MobiDB-lite"/>
    </source>
</evidence>
<name>X1UBX7_9ZZZZ</name>
<keyword evidence="2" id="KW-1133">Transmembrane helix</keyword>
<comment type="caution">
    <text evidence="3">The sequence shown here is derived from an EMBL/GenBank/DDBJ whole genome shotgun (WGS) entry which is preliminary data.</text>
</comment>
<organism evidence="3">
    <name type="scientific">marine sediment metagenome</name>
    <dbReference type="NCBI Taxonomy" id="412755"/>
    <lineage>
        <taxon>unclassified sequences</taxon>
        <taxon>metagenomes</taxon>
        <taxon>ecological metagenomes</taxon>
    </lineage>
</organism>